<sequence>MDKLGVLRDIYLLGSGILLIQEHFPDFCALNSLGSGEHVFLESIANSVDGMLLSAPDSLVVSITKNHGFSGDEQHNAATLVSTPCKSREKSFGWP</sequence>
<evidence type="ECO:0000313" key="2">
    <source>
        <dbReference type="Proteomes" id="UP000585474"/>
    </source>
</evidence>
<name>A0A7J0EMT7_9ERIC</name>
<evidence type="ECO:0000313" key="1">
    <source>
        <dbReference type="EMBL" id="GFY86897.1"/>
    </source>
</evidence>
<dbReference type="EMBL" id="BJWL01000005">
    <property type="protein sequence ID" value="GFY86897.1"/>
    <property type="molecule type" value="Genomic_DNA"/>
</dbReference>
<organism evidence="1 2">
    <name type="scientific">Actinidia rufa</name>
    <dbReference type="NCBI Taxonomy" id="165716"/>
    <lineage>
        <taxon>Eukaryota</taxon>
        <taxon>Viridiplantae</taxon>
        <taxon>Streptophyta</taxon>
        <taxon>Embryophyta</taxon>
        <taxon>Tracheophyta</taxon>
        <taxon>Spermatophyta</taxon>
        <taxon>Magnoliopsida</taxon>
        <taxon>eudicotyledons</taxon>
        <taxon>Gunneridae</taxon>
        <taxon>Pentapetalae</taxon>
        <taxon>asterids</taxon>
        <taxon>Ericales</taxon>
        <taxon>Actinidiaceae</taxon>
        <taxon>Actinidia</taxon>
    </lineage>
</organism>
<dbReference type="AlphaFoldDB" id="A0A7J0EMT7"/>
<protein>
    <submittedName>
        <fullName evidence="1">Uncharacterized protein</fullName>
    </submittedName>
</protein>
<keyword evidence="2" id="KW-1185">Reference proteome</keyword>
<dbReference type="Proteomes" id="UP000585474">
    <property type="component" value="Unassembled WGS sequence"/>
</dbReference>
<dbReference type="OrthoDB" id="66546at2759"/>
<reference evidence="1 2" key="1">
    <citation type="submission" date="2019-07" db="EMBL/GenBank/DDBJ databases">
        <title>De Novo Assembly of kiwifruit Actinidia rufa.</title>
        <authorList>
            <person name="Sugita-Konishi S."/>
            <person name="Sato K."/>
            <person name="Mori E."/>
            <person name="Abe Y."/>
            <person name="Kisaki G."/>
            <person name="Hamano K."/>
            <person name="Suezawa K."/>
            <person name="Otani M."/>
            <person name="Fukuda T."/>
            <person name="Manabe T."/>
            <person name="Gomi K."/>
            <person name="Tabuchi M."/>
            <person name="Akimitsu K."/>
            <person name="Kataoka I."/>
        </authorList>
    </citation>
    <scope>NUCLEOTIDE SEQUENCE [LARGE SCALE GENOMIC DNA]</scope>
    <source>
        <strain evidence="2">cv. Fuchu</strain>
    </source>
</reference>
<comment type="caution">
    <text evidence="1">The sequence shown here is derived from an EMBL/GenBank/DDBJ whole genome shotgun (WGS) entry which is preliminary data.</text>
</comment>
<gene>
    <name evidence="1" type="ORF">Acr_05g0005360</name>
</gene>
<accession>A0A7J0EMT7</accession>
<proteinExistence type="predicted"/>